<keyword evidence="7" id="KW-0057">Aromatic amino acid biosynthesis</keyword>
<comment type="pathway">
    <text evidence="1">Amino-acid biosynthesis; L-tryptophan biosynthesis; L-tryptophan from chorismate: step 2/5.</text>
</comment>
<sequence>MVDISFFTKKLLVHPLQLTPQDLHQAIGLIVDTLAADNTVDAETYVPIGSFLSCLRASGLDHRAEYIAEAAKAVLKYSDVVKSTANDTDDVIIDIVGTGGDGQNTFNVSTSSAIVASGIPGIKVCKHGGKASTSNSGAGDLINVLGCDSSKVTAKTVPQLWADNSFLFLLAPYFHDGMKHVATVRKLLKIPTIFNVLGPLLHPVAHVQKRVLGVYCRELGLEYARAAALVYPDSETFVVWGHVGLDEVSPTGVTTVWHTVPGSTEIASFELEPALFGIQEHPLKECVSLGPRQNAEILHIILSGAYHKGENSVYDYILLNTAVLYCLSRGHKNWREGVEAAENSIHSGAALKALQHFIADVQGL</sequence>
<dbReference type="EC" id="2.4.2.18" evidence="2"/>
<dbReference type="NCBIfam" id="TIGR01245">
    <property type="entry name" value="trpD"/>
    <property type="match status" value="1"/>
</dbReference>
<gene>
    <name evidence="11" type="ORF">LAFE_0F02828G</name>
</gene>
<evidence type="ECO:0000256" key="4">
    <source>
        <dbReference type="ARBA" id="ARBA00022676"/>
    </source>
</evidence>
<dbReference type="Gene3D" id="3.40.1030.10">
    <property type="entry name" value="Nucleoside phosphorylase/phosphoribosyltransferase catalytic domain"/>
    <property type="match status" value="1"/>
</dbReference>
<dbReference type="InterPro" id="IPR005940">
    <property type="entry name" value="Anthranilate_Pribosyl_Tfrase"/>
</dbReference>
<name>A0A1G4MEU4_LACFM</name>
<keyword evidence="5" id="KW-0808">Transferase</keyword>
<dbReference type="Pfam" id="PF00591">
    <property type="entry name" value="Glycos_transf_3"/>
    <property type="match status" value="1"/>
</dbReference>
<dbReference type="OMA" id="IRTFFNM"/>
<dbReference type="PANTHER" id="PTHR43285">
    <property type="entry name" value="ANTHRANILATE PHOSPHORIBOSYLTRANSFERASE"/>
    <property type="match status" value="1"/>
</dbReference>
<dbReference type="FunFam" id="3.40.1030.10:FF:000002">
    <property type="entry name" value="Anthranilate phosphoribosyltransferase"/>
    <property type="match status" value="1"/>
</dbReference>
<evidence type="ECO:0000256" key="5">
    <source>
        <dbReference type="ARBA" id="ARBA00022679"/>
    </source>
</evidence>
<dbReference type="GO" id="GO:0000162">
    <property type="term" value="P:L-tryptophan biosynthetic process"/>
    <property type="evidence" value="ECO:0007669"/>
    <property type="project" value="UniProtKB-KW"/>
</dbReference>
<evidence type="ECO:0000259" key="10">
    <source>
        <dbReference type="Pfam" id="PF00591"/>
    </source>
</evidence>
<dbReference type="SUPFAM" id="SSF52418">
    <property type="entry name" value="Nucleoside phosphorylase/phosphoribosyltransferase catalytic domain"/>
    <property type="match status" value="1"/>
</dbReference>
<dbReference type="InterPro" id="IPR000312">
    <property type="entry name" value="Glycosyl_Trfase_fam3"/>
</dbReference>
<evidence type="ECO:0000256" key="9">
    <source>
        <dbReference type="ARBA" id="ARBA00071401"/>
    </source>
</evidence>
<keyword evidence="12" id="KW-1185">Reference proteome</keyword>
<dbReference type="PANTHER" id="PTHR43285:SF2">
    <property type="entry name" value="ANTHRANILATE PHOSPHORIBOSYLTRANSFERASE"/>
    <property type="match status" value="1"/>
</dbReference>
<dbReference type="OrthoDB" id="427800at2759"/>
<evidence type="ECO:0000256" key="6">
    <source>
        <dbReference type="ARBA" id="ARBA00022822"/>
    </source>
</evidence>
<evidence type="ECO:0000256" key="2">
    <source>
        <dbReference type="ARBA" id="ARBA00011948"/>
    </source>
</evidence>
<dbReference type="InterPro" id="IPR035902">
    <property type="entry name" value="Nuc_phospho_transferase"/>
</dbReference>
<organism evidence="11 12">
    <name type="scientific">Lachancea fermentati</name>
    <name type="common">Zygosaccharomyces fermentati</name>
    <dbReference type="NCBI Taxonomy" id="4955"/>
    <lineage>
        <taxon>Eukaryota</taxon>
        <taxon>Fungi</taxon>
        <taxon>Dikarya</taxon>
        <taxon>Ascomycota</taxon>
        <taxon>Saccharomycotina</taxon>
        <taxon>Saccharomycetes</taxon>
        <taxon>Saccharomycetales</taxon>
        <taxon>Saccharomycetaceae</taxon>
        <taxon>Lachancea</taxon>
    </lineage>
</organism>
<evidence type="ECO:0000313" key="12">
    <source>
        <dbReference type="Proteomes" id="UP000190831"/>
    </source>
</evidence>
<dbReference type="AlphaFoldDB" id="A0A1G4MEU4"/>
<dbReference type="EMBL" id="LT598490">
    <property type="protein sequence ID" value="SCW02274.1"/>
    <property type="molecule type" value="Genomic_DNA"/>
</dbReference>
<keyword evidence="3" id="KW-0028">Amino-acid biosynthesis</keyword>
<protein>
    <recommendedName>
        <fullName evidence="9">Anthranilate phosphoribosyltransferase</fullName>
        <ecNumber evidence="2">2.4.2.18</ecNumber>
    </recommendedName>
</protein>
<dbReference type="Proteomes" id="UP000190831">
    <property type="component" value="Chromosome F"/>
</dbReference>
<evidence type="ECO:0000256" key="1">
    <source>
        <dbReference type="ARBA" id="ARBA00004907"/>
    </source>
</evidence>
<keyword evidence="4" id="KW-0328">Glycosyltransferase</keyword>
<accession>A0A1G4MEU4</accession>
<evidence type="ECO:0000256" key="7">
    <source>
        <dbReference type="ARBA" id="ARBA00023141"/>
    </source>
</evidence>
<dbReference type="STRING" id="4955.A0A1G4MEU4"/>
<evidence type="ECO:0000256" key="8">
    <source>
        <dbReference type="ARBA" id="ARBA00061500"/>
    </source>
</evidence>
<keyword evidence="6" id="KW-0822">Tryptophan biosynthesis</keyword>
<feature type="domain" description="Glycosyl transferase family 3" evidence="10">
    <location>
        <begin position="91"/>
        <end position="351"/>
    </location>
</feature>
<evidence type="ECO:0000256" key="3">
    <source>
        <dbReference type="ARBA" id="ARBA00022605"/>
    </source>
</evidence>
<dbReference type="GO" id="GO:0004048">
    <property type="term" value="F:anthranilate phosphoribosyltransferase activity"/>
    <property type="evidence" value="ECO:0007669"/>
    <property type="project" value="UniProtKB-EC"/>
</dbReference>
<proteinExistence type="inferred from homology"/>
<evidence type="ECO:0000313" key="11">
    <source>
        <dbReference type="EMBL" id="SCW02274.1"/>
    </source>
</evidence>
<comment type="similarity">
    <text evidence="8">Belongs to the anthranilate phosphoribosyltransferase family.</text>
</comment>
<reference evidence="12" key="1">
    <citation type="submission" date="2016-03" db="EMBL/GenBank/DDBJ databases">
        <authorList>
            <person name="Devillers H."/>
        </authorList>
    </citation>
    <scope>NUCLEOTIDE SEQUENCE [LARGE SCALE GENOMIC DNA]</scope>
</reference>
<dbReference type="GO" id="GO:0005829">
    <property type="term" value="C:cytosol"/>
    <property type="evidence" value="ECO:0007669"/>
    <property type="project" value="TreeGrafter"/>
</dbReference>